<dbReference type="EC" id="7.1.1.2" evidence="3 16"/>
<keyword evidence="6 16" id="KW-0679">Respiratory chain</keyword>
<dbReference type="Gene3D" id="1.10.287.3510">
    <property type="match status" value="1"/>
</dbReference>
<reference evidence="17" key="1">
    <citation type="journal article" date="2007" name="BMC Evol. Biol.">
        <title>Phylogenetic analysis of mitochondrial protein coding genes confirms the reciprocal paraphyly of Hexapoda and Crustacea.</title>
        <authorList>
            <person name="Carapelli A."/>
            <person name="Lio' P."/>
            <person name="Nardi F."/>
            <person name="van der Wath E."/>
            <person name="Frati F."/>
        </authorList>
    </citation>
    <scope>NUCLEOTIDE SEQUENCE</scope>
</reference>
<dbReference type="GO" id="GO:0030964">
    <property type="term" value="C:NADH dehydrogenase complex"/>
    <property type="evidence" value="ECO:0007669"/>
    <property type="project" value="TreeGrafter"/>
</dbReference>
<dbReference type="PANTHER" id="PTHR11434:SF0">
    <property type="entry name" value="NADH-UBIQUINONE OXIDOREDUCTASE CHAIN 4L"/>
    <property type="match status" value="1"/>
</dbReference>
<evidence type="ECO:0000256" key="10">
    <source>
        <dbReference type="ARBA" id="ARBA00022989"/>
    </source>
</evidence>
<feature type="transmembrane region" description="Helical" evidence="16">
    <location>
        <begin position="23"/>
        <end position="45"/>
    </location>
</feature>
<accession>B2BS95</accession>
<dbReference type="CTD" id="4539"/>
<name>B2BS95_SMIVR</name>
<comment type="similarity">
    <text evidence="2 16">Belongs to the complex I subunit 4L family.</text>
</comment>
<dbReference type="AlphaFoldDB" id="B2BS95"/>
<keyword evidence="5 16" id="KW-0813">Transport</keyword>
<dbReference type="GeneID" id="6172348"/>
<dbReference type="GO" id="GO:0016651">
    <property type="term" value="F:oxidoreductase activity, acting on NAD(P)H"/>
    <property type="evidence" value="ECO:0007669"/>
    <property type="project" value="InterPro"/>
</dbReference>
<keyword evidence="16" id="KW-0999">Mitochondrion inner membrane</keyword>
<keyword evidence="12 16" id="KW-0830">Ubiquinone</keyword>
<dbReference type="RefSeq" id="YP_001798515.1">
    <property type="nucleotide sequence ID" value="NC_010536.1"/>
</dbReference>
<evidence type="ECO:0000256" key="14">
    <source>
        <dbReference type="ARBA" id="ARBA00023136"/>
    </source>
</evidence>
<keyword evidence="13 16" id="KW-0496">Mitochondrion</keyword>
<comment type="catalytic activity">
    <reaction evidence="15 16">
        <text>a ubiquinone + NADH + 5 H(+)(in) = a ubiquinol + NAD(+) + 4 H(+)(out)</text>
        <dbReference type="Rhea" id="RHEA:29091"/>
        <dbReference type="Rhea" id="RHEA-COMP:9565"/>
        <dbReference type="Rhea" id="RHEA-COMP:9566"/>
        <dbReference type="ChEBI" id="CHEBI:15378"/>
        <dbReference type="ChEBI" id="CHEBI:16389"/>
        <dbReference type="ChEBI" id="CHEBI:17976"/>
        <dbReference type="ChEBI" id="CHEBI:57540"/>
        <dbReference type="ChEBI" id="CHEBI:57945"/>
        <dbReference type="EC" id="7.1.1.2"/>
    </reaction>
</comment>
<evidence type="ECO:0000256" key="13">
    <source>
        <dbReference type="ARBA" id="ARBA00023128"/>
    </source>
</evidence>
<evidence type="ECO:0000256" key="1">
    <source>
        <dbReference type="ARBA" id="ARBA00004225"/>
    </source>
</evidence>
<evidence type="ECO:0000256" key="9">
    <source>
        <dbReference type="ARBA" id="ARBA00022982"/>
    </source>
</evidence>
<evidence type="ECO:0000256" key="4">
    <source>
        <dbReference type="ARBA" id="ARBA00016612"/>
    </source>
</evidence>
<protein>
    <recommendedName>
        <fullName evidence="4 16">NADH-ubiquinone oxidoreductase chain 4L</fullName>
        <ecNumber evidence="3 16">7.1.1.2</ecNumber>
    </recommendedName>
</protein>
<dbReference type="GO" id="GO:0005743">
    <property type="term" value="C:mitochondrial inner membrane"/>
    <property type="evidence" value="ECO:0007669"/>
    <property type="project" value="UniProtKB-SubCell"/>
</dbReference>
<evidence type="ECO:0000256" key="12">
    <source>
        <dbReference type="ARBA" id="ARBA00023075"/>
    </source>
</evidence>
<dbReference type="GO" id="GO:0008137">
    <property type="term" value="F:NADH dehydrogenase (ubiquinone) activity"/>
    <property type="evidence" value="ECO:0007669"/>
    <property type="project" value="UniProtKB-EC"/>
</dbReference>
<keyword evidence="11 16" id="KW-0520">NAD</keyword>
<keyword evidence="10 16" id="KW-1133">Transmembrane helix</keyword>
<dbReference type="GO" id="GO:0042773">
    <property type="term" value="P:ATP synthesis coupled electron transport"/>
    <property type="evidence" value="ECO:0007669"/>
    <property type="project" value="UniProtKB-UniRule"/>
</dbReference>
<keyword evidence="8 16" id="KW-1278">Translocase</keyword>
<evidence type="ECO:0000313" key="17">
    <source>
        <dbReference type="EMBL" id="ABS82054.1"/>
    </source>
</evidence>
<evidence type="ECO:0000256" key="16">
    <source>
        <dbReference type="RuleBase" id="RU004419"/>
    </source>
</evidence>
<feature type="transmembrane region" description="Helical" evidence="16">
    <location>
        <begin position="51"/>
        <end position="72"/>
    </location>
</feature>
<keyword evidence="9 16" id="KW-0249">Electron transport</keyword>
<sequence length="93" mass="10776">MNYVFFLVIFSGLYTFCSKRKHILLMLLSIEFMVLGFFFSILFSLSFSNLFFSLIFLTFTACEGALGLGVLINMSRVYGTDYFSVFNFNVYDN</sequence>
<evidence type="ECO:0000256" key="3">
    <source>
        <dbReference type="ARBA" id="ARBA00012944"/>
    </source>
</evidence>
<evidence type="ECO:0000256" key="15">
    <source>
        <dbReference type="ARBA" id="ARBA00049551"/>
    </source>
</evidence>
<dbReference type="EMBL" id="EU016192">
    <property type="protein sequence ID" value="ABS82054.1"/>
    <property type="molecule type" value="Genomic_DNA"/>
</dbReference>
<organism evidence="17">
    <name type="scientific">Sminthurus viridis</name>
    <name type="common">Lucerne flea</name>
    <dbReference type="NCBI Taxonomy" id="109609"/>
    <lineage>
        <taxon>Eukaryota</taxon>
        <taxon>Metazoa</taxon>
        <taxon>Ecdysozoa</taxon>
        <taxon>Arthropoda</taxon>
        <taxon>Hexapoda</taxon>
        <taxon>Collembola</taxon>
        <taxon>Symphypleona</taxon>
        <taxon>Sminthuridae</taxon>
        <taxon>Sminthurus</taxon>
    </lineage>
</organism>
<evidence type="ECO:0000256" key="2">
    <source>
        <dbReference type="ARBA" id="ARBA00010519"/>
    </source>
</evidence>
<evidence type="ECO:0000256" key="6">
    <source>
        <dbReference type="ARBA" id="ARBA00022660"/>
    </source>
</evidence>
<keyword evidence="14 16" id="KW-0472">Membrane</keyword>
<geneLocation type="mitochondrion" evidence="17"/>
<gene>
    <name evidence="17" type="primary">ND4L</name>
</gene>
<dbReference type="InterPro" id="IPR039428">
    <property type="entry name" value="NUOK/Mnh_C1-like"/>
</dbReference>
<evidence type="ECO:0000256" key="5">
    <source>
        <dbReference type="ARBA" id="ARBA00022448"/>
    </source>
</evidence>
<comment type="subcellular location">
    <subcellularLocation>
        <location evidence="16">Mitochondrion inner membrane</location>
        <topology evidence="16">Multi-pass membrane protein</topology>
    </subcellularLocation>
    <subcellularLocation>
        <location evidence="1">Mitochondrion membrane</location>
        <topology evidence="1">Multi-pass membrane protein</topology>
    </subcellularLocation>
</comment>
<comment type="function">
    <text evidence="16">Core subunit of the mitochondrial membrane respiratory chain NADH dehydrogenase (Complex I) which catalyzes electron transfer from NADH through the respiratory chain, using ubiquinone as an electron acceptor.</text>
</comment>
<dbReference type="Pfam" id="PF00420">
    <property type="entry name" value="Oxidored_q2"/>
    <property type="match status" value="1"/>
</dbReference>
<keyword evidence="7 16" id="KW-0812">Transmembrane</keyword>
<evidence type="ECO:0000256" key="11">
    <source>
        <dbReference type="ARBA" id="ARBA00023027"/>
    </source>
</evidence>
<dbReference type="PANTHER" id="PTHR11434">
    <property type="entry name" value="NADH-UBIQUINONE OXIDOREDUCTASE SUBUNIT ND4L"/>
    <property type="match status" value="1"/>
</dbReference>
<evidence type="ECO:0000256" key="7">
    <source>
        <dbReference type="ARBA" id="ARBA00022692"/>
    </source>
</evidence>
<evidence type="ECO:0000256" key="8">
    <source>
        <dbReference type="ARBA" id="ARBA00022967"/>
    </source>
</evidence>
<dbReference type="InterPro" id="IPR001133">
    <property type="entry name" value="NADH_UbQ_OxRdtase_chain4L/K"/>
</dbReference>
<proteinExistence type="inferred from homology"/>